<reference evidence="9" key="1">
    <citation type="submission" date="2018-06" db="EMBL/GenBank/DDBJ databases">
        <title>Complete genome of Pseudomonas insecticola strain QZS01.</title>
        <authorList>
            <person name="Wang J."/>
            <person name="Su Q."/>
        </authorList>
    </citation>
    <scope>NUCLEOTIDE SEQUENCE [LARGE SCALE GENOMIC DNA]</scope>
    <source>
        <strain evidence="9">QZS01</strain>
    </source>
</reference>
<organism evidence="8 9">
    <name type="scientific">Entomomonas moraniae</name>
    <dbReference type="NCBI Taxonomy" id="2213226"/>
    <lineage>
        <taxon>Bacteria</taxon>
        <taxon>Pseudomonadati</taxon>
        <taxon>Pseudomonadota</taxon>
        <taxon>Gammaproteobacteria</taxon>
        <taxon>Pseudomonadales</taxon>
        <taxon>Pseudomonadaceae</taxon>
        <taxon>Entomomonas</taxon>
    </lineage>
</organism>
<comment type="function">
    <text evidence="4">Together with LptE, is involved in the assembly of lipopolysaccharide (LPS) at the surface of the outer membrane.</text>
</comment>
<evidence type="ECO:0000313" key="9">
    <source>
        <dbReference type="Proteomes" id="UP000273143"/>
    </source>
</evidence>
<keyword evidence="3 4" id="KW-0998">Cell outer membrane</keyword>
<feature type="domain" description="Organic solvent tolerance-like N-terminal" evidence="6">
    <location>
        <begin position="149"/>
        <end position="282"/>
    </location>
</feature>
<protein>
    <recommendedName>
        <fullName evidence="4">LPS-assembly protein LptD</fullName>
    </recommendedName>
</protein>
<dbReference type="KEGG" id="emo:DM558_01730"/>
<dbReference type="PANTHER" id="PTHR30189:SF1">
    <property type="entry name" value="LPS-ASSEMBLY PROTEIN LPTD"/>
    <property type="match status" value="1"/>
</dbReference>
<dbReference type="RefSeq" id="WP_127161774.1">
    <property type="nucleotide sequence ID" value="NZ_CP029822.1"/>
</dbReference>
<gene>
    <name evidence="4" type="primary">lptD</name>
    <name evidence="8" type="ORF">DM558_01730</name>
</gene>
<keyword evidence="1 4" id="KW-0732">Signal</keyword>
<dbReference type="HAMAP" id="MF_01411">
    <property type="entry name" value="LPS_assembly_LptD"/>
    <property type="match status" value="1"/>
</dbReference>
<dbReference type="GO" id="GO:0015920">
    <property type="term" value="P:lipopolysaccharide transport"/>
    <property type="evidence" value="ECO:0007669"/>
    <property type="project" value="InterPro"/>
</dbReference>
<proteinExistence type="inferred from homology"/>
<accession>A0A3S9XAV8</accession>
<dbReference type="InterPro" id="IPR007543">
    <property type="entry name" value="LptD_C"/>
</dbReference>
<evidence type="ECO:0000256" key="4">
    <source>
        <dbReference type="HAMAP-Rule" id="MF_01411"/>
    </source>
</evidence>
<dbReference type="AlphaFoldDB" id="A0A3S9XAV8"/>
<dbReference type="Pfam" id="PF04453">
    <property type="entry name" value="LptD"/>
    <property type="match status" value="1"/>
</dbReference>
<feature type="region of interest" description="Disordered" evidence="5">
    <location>
        <begin position="49"/>
        <end position="92"/>
    </location>
</feature>
<dbReference type="InterPro" id="IPR005653">
    <property type="entry name" value="OstA-like_N"/>
</dbReference>
<dbReference type="GO" id="GO:0009279">
    <property type="term" value="C:cell outer membrane"/>
    <property type="evidence" value="ECO:0007669"/>
    <property type="project" value="UniProtKB-SubCell"/>
</dbReference>
<comment type="similarity">
    <text evidence="4">Belongs to the LptD family.</text>
</comment>
<feature type="chain" id="PRO_5019597828" description="LPS-assembly protein LptD" evidence="4">
    <location>
        <begin position="32"/>
        <end position="934"/>
    </location>
</feature>
<comment type="subcellular location">
    <subcellularLocation>
        <location evidence="4">Cell outer membrane</location>
    </subcellularLocation>
</comment>
<dbReference type="InterPro" id="IPR050218">
    <property type="entry name" value="LptD"/>
</dbReference>
<dbReference type="Pfam" id="PF03968">
    <property type="entry name" value="LptD_N"/>
    <property type="match status" value="1"/>
</dbReference>
<name>A0A3S9XAV8_9GAMM</name>
<evidence type="ECO:0000256" key="5">
    <source>
        <dbReference type="SAM" id="MobiDB-lite"/>
    </source>
</evidence>
<dbReference type="PANTHER" id="PTHR30189">
    <property type="entry name" value="LPS-ASSEMBLY PROTEIN"/>
    <property type="match status" value="1"/>
</dbReference>
<comment type="subunit">
    <text evidence="4">Component of the lipopolysaccharide transport and assembly complex. Interacts with LptE and LptA.</text>
</comment>
<dbReference type="Proteomes" id="UP000273143">
    <property type="component" value="Chromosome"/>
</dbReference>
<dbReference type="InterPro" id="IPR020889">
    <property type="entry name" value="LipoPS_assembly_LptD"/>
</dbReference>
<evidence type="ECO:0000313" key="8">
    <source>
        <dbReference type="EMBL" id="AZS49573.1"/>
    </source>
</evidence>
<evidence type="ECO:0000259" key="6">
    <source>
        <dbReference type="Pfam" id="PF03968"/>
    </source>
</evidence>
<feature type="signal peptide" evidence="4">
    <location>
        <begin position="1"/>
        <end position="31"/>
    </location>
</feature>
<feature type="domain" description="LptD C-terminal" evidence="7">
    <location>
        <begin position="397"/>
        <end position="841"/>
    </location>
</feature>
<keyword evidence="2 4" id="KW-0472">Membrane</keyword>
<dbReference type="Gene3D" id="2.60.450.10">
    <property type="entry name" value="Lipopolysaccharide (LPS) transport protein A like domain"/>
    <property type="match status" value="1"/>
</dbReference>
<dbReference type="GO" id="GO:1990351">
    <property type="term" value="C:transporter complex"/>
    <property type="evidence" value="ECO:0007669"/>
    <property type="project" value="TreeGrafter"/>
</dbReference>
<sequence length="934" mass="106221" precursor="true">MAVKTTVFYKKVPLLVTGSFLLVQPFTLLMAADADQFACRASASGGWDCSATERPASLPPRPTTSVDPTPAVAKAKSKDTKPKTQLASENHGRVLTSRSEDYSHLDWVPRDKLTPAQLAEVGPYCSGDYIEPPRVGMDDKTPVGEAPTYISANTSRYDQEKQVGTLAGDVVLQQGSLQVQADQAHLYRLENVGDLQGNVKLRDVGALMVGDSAEVQLGQGEAQVDNAEFVVHQTGYRGNARYVKRSADGLIRLKDGTFTRCEPNDNMWTIHGNNVVLNRETGRGTATNATLRVKDFPVFYSPYLSFPIDKRRQSGFLMPSFSSSSDNGFTLVTPYYFNLAPNYDFTLYPQLMTKRGLLMEGQFRYLTENSNGSLAAAYLNDNGDISDDRKVYGDTTRNRWMYSWQNTTGMNSRWLAEVDYTRISDPFYFQDLDVNSNGVDTQAYVNQMGKLTYRGDSFTAAVNLHGYQMASVTNATPYDRLPQLTLTGKLPFTPGGLQFGYDTEFVHFDRDLNNKLYDNSKFVSDPSLQYITFSPDLLVPGLLRANGNRTYVAPEISLPMRASWGYINPSIQYMYTYYDLDLDHRGKSQMAANGERFRSSVDRGVAAYKVDSGLYFDRKTNWFSKGATQTLEPRLMYLYVPYKNQDDIPIFDTSEDPFSYDNLFRTNRFAGRDRIGDTNQVSLGLTSRIIEPSGFERQRVSVGQAYYFQDRKVQMPGINWRDRDLSTNDSSPIALQYLYRLNYDWRVSADLNWSPEGSKTESGSVMLHYQPESNLNKIFNIGFRYRDDSIVYNQWTGKWQQSGDLTRYSYTGGKLVTDTVKDYYKTKQLDTSFMWPIIPRWSLIGRWQYDYNRNRTLDSFGGFEYDSCCWQFRIVGRYWQKYDEGIYSRTNSQSDRGIFFQVVFKGLGNVYGSGVSSFLDKGIEGYKKREDQNL</sequence>
<evidence type="ECO:0000256" key="1">
    <source>
        <dbReference type="ARBA" id="ARBA00022729"/>
    </source>
</evidence>
<dbReference type="EMBL" id="CP029822">
    <property type="protein sequence ID" value="AZS49573.1"/>
    <property type="molecule type" value="Genomic_DNA"/>
</dbReference>
<evidence type="ECO:0000256" key="3">
    <source>
        <dbReference type="ARBA" id="ARBA00023237"/>
    </source>
</evidence>
<comment type="caution">
    <text evidence="4">Lacks conserved residue(s) required for the propagation of feature annotation.</text>
</comment>
<dbReference type="GO" id="GO:0043165">
    <property type="term" value="P:Gram-negative-bacterium-type cell outer membrane assembly"/>
    <property type="evidence" value="ECO:0007669"/>
    <property type="project" value="UniProtKB-UniRule"/>
</dbReference>
<evidence type="ECO:0000259" key="7">
    <source>
        <dbReference type="Pfam" id="PF04453"/>
    </source>
</evidence>
<evidence type="ECO:0000256" key="2">
    <source>
        <dbReference type="ARBA" id="ARBA00023136"/>
    </source>
</evidence>
<keyword evidence="9" id="KW-1185">Reference proteome</keyword>